<proteinExistence type="predicted"/>
<sequence>MLVGGLRVVVQQALSHHQVAGDVLGIGASQGTKLALCAPLKVARFDVVGDTGLGDALALRRATSTLVLPLPGASASGAAVGTPRFVITADWAPFVRASVPTALCAPVIPPSVLCAGPALIADAALGTPPPIVRVAAPTGVMAATRTVVPVIEALASTEAVTVTVPTMPGRVAVVRMVPTVLIRHGPTFDPGLPSVPLPFLNAWEEPTRSASKCRNGSRSDGCGAWAKISAVLVFFGGWWW</sequence>
<dbReference type="AlphaFoldDB" id="U1Q1P1"/>
<protein>
    <submittedName>
        <fullName evidence="1">Uncharacterized protein</fullName>
    </submittedName>
</protein>
<dbReference type="Proteomes" id="UP000016498">
    <property type="component" value="Unassembled WGS sequence"/>
</dbReference>
<evidence type="ECO:0000313" key="2">
    <source>
        <dbReference type="Proteomes" id="UP000016498"/>
    </source>
</evidence>
<evidence type="ECO:0000313" key="1">
    <source>
        <dbReference type="EMBL" id="ERH16164.1"/>
    </source>
</evidence>
<comment type="caution">
    <text evidence="1">The sequence shown here is derived from an EMBL/GenBank/DDBJ whole genome shotgun (WGS) entry which is preliminary data.</text>
</comment>
<accession>U1Q1P1</accession>
<reference evidence="1 2" key="1">
    <citation type="submission" date="2013-06" db="EMBL/GenBank/DDBJ databases">
        <authorList>
            <person name="Weinstock G."/>
            <person name="Sodergren E."/>
            <person name="Lobos E.A."/>
            <person name="Fulton L."/>
            <person name="Fulton R."/>
            <person name="Courtney L."/>
            <person name="Fronick C."/>
            <person name="O'Laughlin M."/>
            <person name="Godfrey J."/>
            <person name="Wilson R.M."/>
            <person name="Miner T."/>
            <person name="Farmer C."/>
            <person name="Delehaunty K."/>
            <person name="Cordes M."/>
            <person name="Minx P."/>
            <person name="Tomlinson C."/>
            <person name="Chen J."/>
            <person name="Wollam A."/>
            <person name="Pepin K.H."/>
            <person name="Bhonagiri V."/>
            <person name="Zhang X."/>
            <person name="Warren W."/>
            <person name="Mitreva M."/>
            <person name="Mardis E.R."/>
            <person name="Wilson R.K."/>
        </authorList>
    </citation>
    <scope>NUCLEOTIDE SEQUENCE [LARGE SCALE GENOMIC DNA]</scope>
    <source>
        <strain evidence="1 2">F0510</strain>
    </source>
</reference>
<dbReference type="HOGENOM" id="CLU_1167952_0_0_11"/>
<organism evidence="1 2">
    <name type="scientific">Actinomyces johnsonii F0510</name>
    <dbReference type="NCBI Taxonomy" id="1227262"/>
    <lineage>
        <taxon>Bacteria</taxon>
        <taxon>Bacillati</taxon>
        <taxon>Actinomycetota</taxon>
        <taxon>Actinomycetes</taxon>
        <taxon>Actinomycetales</taxon>
        <taxon>Actinomycetaceae</taxon>
        <taxon>Actinomyces</taxon>
    </lineage>
</organism>
<gene>
    <name evidence="1" type="ORF">HMPREF1549_02594</name>
</gene>
<dbReference type="EMBL" id="AWSD01000302">
    <property type="protein sequence ID" value="ERH16164.1"/>
    <property type="molecule type" value="Genomic_DNA"/>
</dbReference>
<name>U1Q1P1_9ACTO</name>